<organism evidence="2 3">
    <name type="scientific">Streblomastix strix</name>
    <dbReference type="NCBI Taxonomy" id="222440"/>
    <lineage>
        <taxon>Eukaryota</taxon>
        <taxon>Metamonada</taxon>
        <taxon>Preaxostyla</taxon>
        <taxon>Oxymonadida</taxon>
        <taxon>Streblomastigidae</taxon>
        <taxon>Streblomastix</taxon>
    </lineage>
</organism>
<sequence>MLDSTAYANGNQSVVLAVTTSELATVNVWKEKTSAQLTSLLPSRSRSPKIFEMPNDVIYEYQTPHAFLPPLANISSRKATNSVKRESFEFKVGESFEFKVGESDMMQVKQRDTSSSDRPYSNL</sequence>
<comment type="caution">
    <text evidence="2">The sequence shown here is derived from an EMBL/GenBank/DDBJ whole genome shotgun (WGS) entry which is preliminary data.</text>
</comment>
<reference evidence="2 3" key="1">
    <citation type="submission" date="2019-03" db="EMBL/GenBank/DDBJ databases">
        <title>Single cell metagenomics reveals metabolic interactions within the superorganism composed of flagellate Streblomastix strix and complex community of Bacteroidetes bacteria on its surface.</title>
        <authorList>
            <person name="Treitli S.C."/>
            <person name="Kolisko M."/>
            <person name="Husnik F."/>
            <person name="Keeling P."/>
            <person name="Hampl V."/>
        </authorList>
    </citation>
    <scope>NUCLEOTIDE SEQUENCE [LARGE SCALE GENOMIC DNA]</scope>
    <source>
        <strain evidence="2">ST1C</strain>
    </source>
</reference>
<evidence type="ECO:0000313" key="2">
    <source>
        <dbReference type="EMBL" id="KAA6364198.1"/>
    </source>
</evidence>
<gene>
    <name evidence="2" type="ORF">EZS28_040275</name>
</gene>
<feature type="region of interest" description="Disordered" evidence="1">
    <location>
        <begin position="103"/>
        <end position="123"/>
    </location>
</feature>
<evidence type="ECO:0000313" key="3">
    <source>
        <dbReference type="Proteomes" id="UP000324800"/>
    </source>
</evidence>
<protein>
    <submittedName>
        <fullName evidence="2">Uncharacterized protein</fullName>
    </submittedName>
</protein>
<proteinExistence type="predicted"/>
<evidence type="ECO:0000256" key="1">
    <source>
        <dbReference type="SAM" id="MobiDB-lite"/>
    </source>
</evidence>
<dbReference type="AlphaFoldDB" id="A0A5J4U1G4"/>
<dbReference type="EMBL" id="SNRW01021949">
    <property type="protein sequence ID" value="KAA6364198.1"/>
    <property type="molecule type" value="Genomic_DNA"/>
</dbReference>
<name>A0A5J4U1G4_9EUKA</name>
<dbReference type="Proteomes" id="UP000324800">
    <property type="component" value="Unassembled WGS sequence"/>
</dbReference>
<accession>A0A5J4U1G4</accession>